<reference evidence="2" key="2">
    <citation type="journal article" date="2019" name="IMA Fungus">
        <title>Genome sequencing and comparison of five Tilletia species to identify candidate genes for the detection of regulated species infecting wheat.</title>
        <authorList>
            <person name="Nguyen H.D.T."/>
            <person name="Sultana T."/>
            <person name="Kesanakurti P."/>
            <person name="Hambleton S."/>
        </authorList>
    </citation>
    <scope>NUCLEOTIDE SEQUENCE</scope>
    <source>
        <strain evidence="2">DAOMC 236416</strain>
    </source>
</reference>
<keyword evidence="1" id="KW-0539">Nucleus</keyword>
<comment type="caution">
    <text evidence="2">The sequence shown here is derived from an EMBL/GenBank/DDBJ whole genome shotgun (WGS) entry which is preliminary data.</text>
</comment>
<reference evidence="2" key="1">
    <citation type="submission" date="2016-04" db="EMBL/GenBank/DDBJ databases">
        <authorList>
            <person name="Nguyen H.D."/>
            <person name="Samba Siva P."/>
            <person name="Cullis J."/>
            <person name="Levesque C.A."/>
            <person name="Hambleton S."/>
        </authorList>
    </citation>
    <scope>NUCLEOTIDE SEQUENCE</scope>
    <source>
        <strain evidence="2">DAOMC 236416</strain>
    </source>
</reference>
<protein>
    <submittedName>
        <fullName evidence="2">Uncharacterized protein</fullName>
    </submittedName>
</protein>
<keyword evidence="1" id="KW-0256">Endoplasmic reticulum</keyword>
<sequence length="197" mass="21615">MATTSEAIAWTLPPSRGMPDDVAACEDTVHGAYLNSGRMSESLAQLHSTSFLFKQVATRHDHVASCCAETVARVLMATQEDVKLHLTSVQNTFQDEVDDFKARLGNEIAMAHAAMKSRMEKELEFANAAIVRRMESTVSAVEETLREVRTGTHDGLVEAIDVLNACGSHLQRDINSTEHNYMRTLAHVVVGDTWSAA</sequence>
<gene>
    <name evidence="2" type="ORF">A4X13_0g5555</name>
</gene>
<dbReference type="GO" id="GO:0031965">
    <property type="term" value="C:nuclear membrane"/>
    <property type="evidence" value="ECO:0007669"/>
    <property type="project" value="UniProtKB-SubCell"/>
</dbReference>
<proteinExistence type="inferred from homology"/>
<dbReference type="GO" id="GO:0048288">
    <property type="term" value="P:nuclear membrane fusion involved in karyogamy"/>
    <property type="evidence" value="ECO:0007669"/>
    <property type="project" value="UniProtKB-UniRule"/>
</dbReference>
<dbReference type="Pfam" id="PF04163">
    <property type="entry name" value="Tht1"/>
    <property type="match status" value="1"/>
</dbReference>
<keyword evidence="1" id="KW-0415">Karyogamy</keyword>
<keyword evidence="3" id="KW-1185">Reference proteome</keyword>
<evidence type="ECO:0000313" key="3">
    <source>
        <dbReference type="Proteomes" id="UP000077521"/>
    </source>
</evidence>
<dbReference type="GO" id="GO:0000742">
    <property type="term" value="P:karyogamy involved in conjugation with cellular fusion"/>
    <property type="evidence" value="ECO:0007669"/>
    <property type="project" value="UniProtKB-UniRule"/>
</dbReference>
<comment type="subcellular location">
    <subcellularLocation>
        <location evidence="1">Endoplasmic reticulum membrane</location>
    </subcellularLocation>
    <subcellularLocation>
        <location evidence="1">Nucleus membrane</location>
    </subcellularLocation>
</comment>
<keyword evidence="1" id="KW-0732">Signal</keyword>
<evidence type="ECO:0000313" key="2">
    <source>
        <dbReference type="EMBL" id="KAE8248569.1"/>
    </source>
</evidence>
<accession>A0A8T8SUU3</accession>
<dbReference type="AlphaFoldDB" id="A0A8T8SUU3"/>
<dbReference type="EMBL" id="LWDF02000443">
    <property type="protein sequence ID" value="KAE8248569.1"/>
    <property type="molecule type" value="Genomic_DNA"/>
</dbReference>
<evidence type="ECO:0000256" key="1">
    <source>
        <dbReference type="RuleBase" id="RU368082"/>
    </source>
</evidence>
<dbReference type="Proteomes" id="UP000077521">
    <property type="component" value="Unassembled WGS sequence"/>
</dbReference>
<organism evidence="2 3">
    <name type="scientific">Tilletia indica</name>
    <dbReference type="NCBI Taxonomy" id="43049"/>
    <lineage>
        <taxon>Eukaryota</taxon>
        <taxon>Fungi</taxon>
        <taxon>Dikarya</taxon>
        <taxon>Basidiomycota</taxon>
        <taxon>Ustilaginomycotina</taxon>
        <taxon>Exobasidiomycetes</taxon>
        <taxon>Tilletiales</taxon>
        <taxon>Tilletiaceae</taxon>
        <taxon>Tilletia</taxon>
    </lineage>
</organism>
<name>A0A8T8SUU3_9BASI</name>
<dbReference type="GO" id="GO:0005789">
    <property type="term" value="C:endoplasmic reticulum membrane"/>
    <property type="evidence" value="ECO:0007669"/>
    <property type="project" value="UniProtKB-SubCell"/>
</dbReference>
<comment type="function">
    <text evidence="1">Required for nuclear membrane fusion during karyogamy.</text>
</comment>
<comment type="similarity">
    <text evidence="1">Belongs to the KAR5 family.</text>
</comment>
<dbReference type="InterPro" id="IPR007292">
    <property type="entry name" value="Nuclear_fusion_Kar5"/>
</dbReference>